<reference evidence="1" key="1">
    <citation type="submission" date="2019-02" db="EMBL/GenBank/DDBJ databases">
        <authorList>
            <person name="Li S.-H."/>
        </authorList>
    </citation>
    <scope>NUCLEOTIDE SEQUENCE</scope>
    <source>
        <strain evidence="1">IMCC11814</strain>
    </source>
</reference>
<dbReference type="InterPro" id="IPR029058">
    <property type="entry name" value="AB_hydrolase_fold"/>
</dbReference>
<dbReference type="RefSeq" id="WP_279250554.1">
    <property type="nucleotide sequence ID" value="NZ_SHNO01000001.1"/>
</dbReference>
<name>A0ABT3T9A1_9GAMM</name>
<gene>
    <name evidence="1" type="ORF">EYC82_15995</name>
</gene>
<evidence type="ECO:0008006" key="3">
    <source>
        <dbReference type="Google" id="ProtNLM"/>
    </source>
</evidence>
<evidence type="ECO:0000313" key="2">
    <source>
        <dbReference type="Proteomes" id="UP001143304"/>
    </source>
</evidence>
<protein>
    <recommendedName>
        <fullName evidence="3">Alpha/beta hydrolase family protein</fullName>
    </recommendedName>
</protein>
<organism evidence="1 2">
    <name type="scientific">Candidatus Marimicrobium litorale</name>
    <dbReference type="NCBI Taxonomy" id="2518991"/>
    <lineage>
        <taxon>Bacteria</taxon>
        <taxon>Pseudomonadati</taxon>
        <taxon>Pseudomonadota</taxon>
        <taxon>Gammaproteobacteria</taxon>
        <taxon>Cellvibrionales</taxon>
        <taxon>Halieaceae</taxon>
        <taxon>Marimicrobium</taxon>
    </lineage>
</organism>
<dbReference type="Gene3D" id="3.40.50.1820">
    <property type="entry name" value="alpha/beta hydrolase"/>
    <property type="match status" value="1"/>
</dbReference>
<keyword evidence="2" id="KW-1185">Reference proteome</keyword>
<evidence type="ECO:0000313" key="1">
    <source>
        <dbReference type="EMBL" id="MCX2978861.1"/>
    </source>
</evidence>
<proteinExistence type="predicted"/>
<dbReference type="Proteomes" id="UP001143304">
    <property type="component" value="Unassembled WGS sequence"/>
</dbReference>
<dbReference type="EMBL" id="SHNO01000001">
    <property type="protein sequence ID" value="MCX2978861.1"/>
    <property type="molecule type" value="Genomic_DNA"/>
</dbReference>
<sequence>MNYEYLKLHEPGSLCKRRFAASESLEEIVVKPDLLRDAARFAQNKMVQMVAQGFLNLESGSQTKIDRNALNWVMSYGRAASVKKLLTLMEASEVDHPTYELLKQSNPDECLTMEHITPDFQMVTKKPEVNNVLICFAGNSLRINIPVQIFHLAVKDHFDQIIYLRDPMKQYFTLGMNSIADDFDDLAKLLCEKLPAKSHLTVLGTSSGGFAAMNFANYAQPERLLLFSPPYEFRGNCVPTDQLQMSKNDIRIFFAENSKFDVDLVEQWKASSLAACVELVGGDSHSTLEYLWETKNFYPIIHWCK</sequence>
<dbReference type="SUPFAM" id="SSF53474">
    <property type="entry name" value="alpha/beta-Hydrolases"/>
    <property type="match status" value="1"/>
</dbReference>
<comment type="caution">
    <text evidence="1">The sequence shown here is derived from an EMBL/GenBank/DDBJ whole genome shotgun (WGS) entry which is preliminary data.</text>
</comment>
<accession>A0ABT3T9A1</accession>